<dbReference type="SUPFAM" id="SSF47895">
    <property type="entry name" value="Transducin (alpha subunit), insertion domain"/>
    <property type="match status" value="1"/>
</dbReference>
<name>A0A9W3B9D2_BIOGL</name>
<feature type="binding site" evidence="10">
    <location>
        <begin position="234"/>
        <end position="238"/>
    </location>
    <ligand>
        <name>GTP</name>
        <dbReference type="ChEBI" id="CHEBI:37565"/>
    </ligand>
</feature>
<evidence type="ECO:0000313" key="13">
    <source>
        <dbReference type="RefSeq" id="XP_055896147.1"/>
    </source>
</evidence>
<dbReference type="PROSITE" id="PS51882">
    <property type="entry name" value="G_ALPHA"/>
    <property type="match status" value="1"/>
</dbReference>
<dbReference type="PRINTS" id="PR00318">
    <property type="entry name" value="GPROTEINA"/>
</dbReference>
<evidence type="ECO:0000256" key="2">
    <source>
        <dbReference type="ARBA" id="ARBA00022707"/>
    </source>
</evidence>
<dbReference type="GO" id="GO:0005525">
    <property type="term" value="F:GTP binding"/>
    <property type="evidence" value="ECO:0007669"/>
    <property type="project" value="UniProtKB-KW"/>
</dbReference>
<dbReference type="GO" id="GO:0005834">
    <property type="term" value="C:heterotrimeric G-protein complex"/>
    <property type="evidence" value="ECO:0007669"/>
    <property type="project" value="TreeGrafter"/>
</dbReference>
<evidence type="ECO:0000256" key="9">
    <source>
        <dbReference type="ARBA" id="ARBA00023288"/>
    </source>
</evidence>
<dbReference type="InterPro" id="IPR011025">
    <property type="entry name" value="GproteinA_insert"/>
</dbReference>
<evidence type="ECO:0000256" key="4">
    <source>
        <dbReference type="ARBA" id="ARBA00022741"/>
    </source>
</evidence>
<keyword evidence="7" id="KW-0564">Palmitate</keyword>
<dbReference type="CDD" id="cd00066">
    <property type="entry name" value="G-alpha"/>
    <property type="match status" value="1"/>
</dbReference>
<dbReference type="Pfam" id="PF00503">
    <property type="entry name" value="G-alpha"/>
    <property type="match status" value="1"/>
</dbReference>
<dbReference type="PANTHER" id="PTHR10218:SF302">
    <property type="entry name" value="GUANINE NUCLEOTIDE-BINDING PROTEIN ALPHA-5 SUBUNIT"/>
    <property type="match status" value="1"/>
</dbReference>
<evidence type="ECO:0000256" key="1">
    <source>
        <dbReference type="ARBA" id="ARBA00011356"/>
    </source>
</evidence>
<dbReference type="Proteomes" id="UP001165740">
    <property type="component" value="Chromosome 1"/>
</dbReference>
<dbReference type="GO" id="GO:0005737">
    <property type="term" value="C:cytoplasm"/>
    <property type="evidence" value="ECO:0007669"/>
    <property type="project" value="TreeGrafter"/>
</dbReference>
<evidence type="ECO:0000256" key="6">
    <source>
        <dbReference type="ARBA" id="ARBA00023134"/>
    </source>
</evidence>
<dbReference type="SMART" id="SM00275">
    <property type="entry name" value="G_alpha"/>
    <property type="match status" value="1"/>
</dbReference>
<dbReference type="GeneID" id="106064301"/>
<feature type="binding site" evidence="10">
    <location>
        <position position="358"/>
    </location>
    <ligand>
        <name>GTP</name>
        <dbReference type="ChEBI" id="CHEBI:37565"/>
    </ligand>
</feature>
<dbReference type="GO" id="GO:0046872">
    <property type="term" value="F:metal ion binding"/>
    <property type="evidence" value="ECO:0007669"/>
    <property type="project" value="UniProtKB-KW"/>
</dbReference>
<dbReference type="PANTHER" id="PTHR10218">
    <property type="entry name" value="GTP-BINDING PROTEIN ALPHA SUBUNIT"/>
    <property type="match status" value="1"/>
</dbReference>
<comment type="subunit">
    <text evidence="1">G proteins are composed of 3 units; alpha, beta and gamma. The alpha chain contains the guanine nucleotide binding site.</text>
</comment>
<protein>
    <submittedName>
        <fullName evidence="13">Guanine nucleotide-binding protein G(O) subunit alpha-like</fullName>
    </submittedName>
</protein>
<proteinExistence type="predicted"/>
<keyword evidence="9" id="KW-0449">Lipoprotein</keyword>
<dbReference type="OrthoDB" id="5817230at2759"/>
<dbReference type="AlphaFoldDB" id="A0A9W3B9D2"/>
<keyword evidence="6 10" id="KW-0342">GTP-binding</keyword>
<feature type="binding site" evidence="11">
    <location>
        <position position="43"/>
    </location>
    <ligand>
        <name>Mg(2+)</name>
        <dbReference type="ChEBI" id="CHEBI:18420"/>
    </ligand>
</feature>
<keyword evidence="3 11" id="KW-0479">Metal-binding</keyword>
<evidence type="ECO:0000313" key="12">
    <source>
        <dbReference type="Proteomes" id="UP001165740"/>
    </source>
</evidence>
<dbReference type="FunFam" id="3.40.50.300:FF:003800">
    <property type="entry name" value="Guanine nucleotide-binding protein G(k) subunit alpha"/>
    <property type="match status" value="1"/>
</dbReference>
<dbReference type="GO" id="GO:0007188">
    <property type="term" value="P:adenylate cyclase-modulating G protein-coupled receptor signaling pathway"/>
    <property type="evidence" value="ECO:0007669"/>
    <property type="project" value="TreeGrafter"/>
</dbReference>
<dbReference type="RefSeq" id="XP_055896147.1">
    <property type="nucleotide sequence ID" value="XM_056040172.1"/>
</dbReference>
<evidence type="ECO:0000256" key="10">
    <source>
        <dbReference type="PIRSR" id="PIRSR601019-1"/>
    </source>
</evidence>
<reference evidence="13" key="1">
    <citation type="submission" date="2025-08" db="UniProtKB">
        <authorList>
            <consortium name="RefSeq"/>
        </authorList>
    </citation>
    <scope>IDENTIFICATION</scope>
</reference>
<keyword evidence="5 11" id="KW-0460">Magnesium</keyword>
<feature type="binding site" evidence="11">
    <location>
        <position position="215"/>
    </location>
    <ligand>
        <name>Mg(2+)</name>
        <dbReference type="ChEBI" id="CHEBI:18420"/>
    </ligand>
</feature>
<dbReference type="Gene3D" id="1.10.400.10">
    <property type="entry name" value="GI Alpha 1, domain 2-like"/>
    <property type="match status" value="1"/>
</dbReference>
<dbReference type="OMA" id="WIHFFDE"/>
<dbReference type="GO" id="GO:0001664">
    <property type="term" value="F:G protein-coupled receptor binding"/>
    <property type="evidence" value="ECO:0007669"/>
    <property type="project" value="TreeGrafter"/>
</dbReference>
<evidence type="ECO:0000256" key="3">
    <source>
        <dbReference type="ARBA" id="ARBA00022723"/>
    </source>
</evidence>
<accession>A0A9W3B9D2</accession>
<keyword evidence="2" id="KW-0519">Myristate</keyword>
<keyword evidence="12" id="KW-1185">Reference proteome</keyword>
<dbReference type="Gene3D" id="3.40.50.300">
    <property type="entry name" value="P-loop containing nucleotide triphosphate hydrolases"/>
    <property type="match status" value="1"/>
</dbReference>
<keyword evidence="4 10" id="KW-0547">Nucleotide-binding</keyword>
<keyword evidence="8" id="KW-0807">Transducer</keyword>
<evidence type="ECO:0000256" key="5">
    <source>
        <dbReference type="ARBA" id="ARBA00022842"/>
    </source>
</evidence>
<evidence type="ECO:0000256" key="11">
    <source>
        <dbReference type="PIRSR" id="PIRSR601019-2"/>
    </source>
</evidence>
<gene>
    <name evidence="13" type="primary">LOC106064301</name>
</gene>
<feature type="binding site" evidence="10">
    <location>
        <begin position="303"/>
        <end position="306"/>
    </location>
    <ligand>
        <name>GTP</name>
        <dbReference type="ChEBI" id="CHEBI:37565"/>
    </ligand>
</feature>
<sequence>MNKSGRSAIARSKSIDQLLDEDREKREREIQILILGAPATGKSTFIKQFRLHYGDRFPQSERRTFHDQIHQNVAFSLVHLMDHMERLGLKFHGPSVQKLAEDFRKKHPRISLTKLTKKFKEENEKAEVMCPVTTRAELTKRLSSLDVYQPEVPNIDDMHTLWADTAMQIGFEKRHTFETDKLTFSSEYFLNHIGRICHPNYLASVQDILLIRWPSLGVQEHQFIIDNFLYRMIDVAGQRSLRKKWIHFFDEVTVVTFFVNLAAFDEYSEEDPTVNSLYDSLQAFIEIVHSHFLDKTDFILFFNKKDLFASKIKTSSLSQCFSNFKGPQTLETCIQHVREQFLQSKPQQKQVYTHVCCAIDVTFMKDLLSCVIQCINDVYIRKSKTY</sequence>
<dbReference type="InterPro" id="IPR027417">
    <property type="entry name" value="P-loop_NTPase"/>
</dbReference>
<dbReference type="SUPFAM" id="SSF52540">
    <property type="entry name" value="P-loop containing nucleoside triphosphate hydrolases"/>
    <property type="match status" value="1"/>
</dbReference>
<organism evidence="12 13">
    <name type="scientific">Biomphalaria glabrata</name>
    <name type="common">Bloodfluke planorb</name>
    <name type="synonym">Freshwater snail</name>
    <dbReference type="NCBI Taxonomy" id="6526"/>
    <lineage>
        <taxon>Eukaryota</taxon>
        <taxon>Metazoa</taxon>
        <taxon>Spiralia</taxon>
        <taxon>Lophotrochozoa</taxon>
        <taxon>Mollusca</taxon>
        <taxon>Gastropoda</taxon>
        <taxon>Heterobranchia</taxon>
        <taxon>Euthyneura</taxon>
        <taxon>Panpulmonata</taxon>
        <taxon>Hygrophila</taxon>
        <taxon>Lymnaeoidea</taxon>
        <taxon>Planorbidae</taxon>
        <taxon>Biomphalaria</taxon>
    </lineage>
</organism>
<dbReference type="InterPro" id="IPR001019">
    <property type="entry name" value="Gprotein_alpha_su"/>
</dbReference>
<evidence type="ECO:0000256" key="7">
    <source>
        <dbReference type="ARBA" id="ARBA00023139"/>
    </source>
</evidence>
<dbReference type="GO" id="GO:0031683">
    <property type="term" value="F:G-protein beta/gamma-subunit complex binding"/>
    <property type="evidence" value="ECO:0007669"/>
    <property type="project" value="InterPro"/>
</dbReference>
<evidence type="ECO:0000256" key="8">
    <source>
        <dbReference type="ARBA" id="ARBA00023224"/>
    </source>
</evidence>
<dbReference type="GO" id="GO:0003924">
    <property type="term" value="F:GTPase activity"/>
    <property type="evidence" value="ECO:0007669"/>
    <property type="project" value="InterPro"/>
</dbReference>